<organism evidence="1 2">
    <name type="scientific">Epilithonimonas ginsengisoli</name>
    <dbReference type="NCBI Taxonomy" id="1245592"/>
    <lineage>
        <taxon>Bacteria</taxon>
        <taxon>Pseudomonadati</taxon>
        <taxon>Bacteroidota</taxon>
        <taxon>Flavobacteriia</taxon>
        <taxon>Flavobacteriales</taxon>
        <taxon>Weeksellaceae</taxon>
        <taxon>Chryseobacterium group</taxon>
        <taxon>Epilithonimonas</taxon>
    </lineage>
</organism>
<gene>
    <name evidence="1" type="ORF">NG800_011910</name>
</gene>
<dbReference type="EMBL" id="JAMXLT020000020">
    <property type="protein sequence ID" value="MDW8549619.1"/>
    <property type="molecule type" value="Genomic_DNA"/>
</dbReference>
<keyword evidence="2" id="KW-1185">Reference proteome</keyword>
<accession>A0ABU4JIW8</accession>
<reference evidence="1 2" key="1">
    <citation type="submission" date="2023-11" db="EMBL/GenBank/DDBJ databases">
        <title>First isolation, identification, and characterization of non-pathogenic Epilithonimonas ginsengisoli isolated from diseased farmed rainbow trout (Oncorhynchus mykiss) in Chile.</title>
        <authorList>
            <person name="Miranda C.D."/>
            <person name="Irgang R."/>
            <person name="Concha C."/>
            <person name="Rojas R."/>
            <person name="Avendano R."/>
        </authorList>
    </citation>
    <scope>NUCLEOTIDE SEQUENCE [LARGE SCALE GENOMIC DNA]</scope>
    <source>
        <strain evidence="1 2">FP99</strain>
    </source>
</reference>
<sequence>MKFEKIEKSKFQNTDALSANYKMKLLGLAHSGKIYAFAKNGKVFAFIQQGADEDSSGNIEGFDHLQNNLKIK</sequence>
<dbReference type="Proteomes" id="UP001204439">
    <property type="component" value="Unassembled WGS sequence"/>
</dbReference>
<protein>
    <submittedName>
        <fullName evidence="1">Uncharacterized protein</fullName>
    </submittedName>
</protein>
<dbReference type="RefSeq" id="WP_063968132.1">
    <property type="nucleotide sequence ID" value="NZ_JAMXLT020000020.1"/>
</dbReference>
<evidence type="ECO:0000313" key="2">
    <source>
        <dbReference type="Proteomes" id="UP001204439"/>
    </source>
</evidence>
<evidence type="ECO:0000313" key="1">
    <source>
        <dbReference type="EMBL" id="MDW8549619.1"/>
    </source>
</evidence>
<proteinExistence type="predicted"/>
<name>A0ABU4JIW8_9FLAO</name>
<comment type="caution">
    <text evidence="1">The sequence shown here is derived from an EMBL/GenBank/DDBJ whole genome shotgun (WGS) entry which is preliminary data.</text>
</comment>